<dbReference type="Proteomes" id="UP000735302">
    <property type="component" value="Unassembled WGS sequence"/>
</dbReference>
<proteinExistence type="predicted"/>
<evidence type="ECO:0000313" key="2">
    <source>
        <dbReference type="Proteomes" id="UP000735302"/>
    </source>
</evidence>
<sequence length="115" mass="12775">MVPSPLHCLSEDHYLEFLVVPSPLHCLSVAHYLEILVMPSHCIDKKESTSQGSPAGMITQWHLFHKACRGRVPVDSPQSSVCQVLLFFVCFIAFLNQRADAHSLALSGFFLHTGV</sequence>
<gene>
    <name evidence="1" type="ORF">PoB_007455600</name>
</gene>
<dbReference type="AlphaFoldDB" id="A0AAV4DVC6"/>
<keyword evidence="2" id="KW-1185">Reference proteome</keyword>
<protein>
    <submittedName>
        <fullName evidence="1">Uncharacterized protein</fullName>
    </submittedName>
</protein>
<accession>A0AAV4DVC6</accession>
<name>A0AAV4DVC6_9GAST</name>
<dbReference type="EMBL" id="BLXT01008368">
    <property type="protein sequence ID" value="GFO48051.1"/>
    <property type="molecule type" value="Genomic_DNA"/>
</dbReference>
<reference evidence="1 2" key="1">
    <citation type="journal article" date="2021" name="Elife">
        <title>Chloroplast acquisition without the gene transfer in kleptoplastic sea slugs, Plakobranchus ocellatus.</title>
        <authorList>
            <person name="Maeda T."/>
            <person name="Takahashi S."/>
            <person name="Yoshida T."/>
            <person name="Shimamura S."/>
            <person name="Takaki Y."/>
            <person name="Nagai Y."/>
            <person name="Toyoda A."/>
            <person name="Suzuki Y."/>
            <person name="Arimoto A."/>
            <person name="Ishii H."/>
            <person name="Satoh N."/>
            <person name="Nishiyama T."/>
            <person name="Hasebe M."/>
            <person name="Maruyama T."/>
            <person name="Minagawa J."/>
            <person name="Obokata J."/>
            <person name="Shigenobu S."/>
        </authorList>
    </citation>
    <scope>NUCLEOTIDE SEQUENCE [LARGE SCALE GENOMIC DNA]</scope>
</reference>
<organism evidence="1 2">
    <name type="scientific">Plakobranchus ocellatus</name>
    <dbReference type="NCBI Taxonomy" id="259542"/>
    <lineage>
        <taxon>Eukaryota</taxon>
        <taxon>Metazoa</taxon>
        <taxon>Spiralia</taxon>
        <taxon>Lophotrochozoa</taxon>
        <taxon>Mollusca</taxon>
        <taxon>Gastropoda</taxon>
        <taxon>Heterobranchia</taxon>
        <taxon>Euthyneura</taxon>
        <taxon>Panpulmonata</taxon>
        <taxon>Sacoglossa</taxon>
        <taxon>Placobranchoidea</taxon>
        <taxon>Plakobranchidae</taxon>
        <taxon>Plakobranchus</taxon>
    </lineage>
</organism>
<comment type="caution">
    <text evidence="1">The sequence shown here is derived from an EMBL/GenBank/DDBJ whole genome shotgun (WGS) entry which is preliminary data.</text>
</comment>
<evidence type="ECO:0000313" key="1">
    <source>
        <dbReference type="EMBL" id="GFO48051.1"/>
    </source>
</evidence>